<feature type="non-terminal residue" evidence="5">
    <location>
        <position position="841"/>
    </location>
</feature>
<dbReference type="PROSITE" id="PS50309">
    <property type="entry name" value="DC"/>
    <property type="match status" value="1"/>
</dbReference>
<dbReference type="EMBL" id="DF143273">
    <property type="protein sequence ID" value="GAA52321.1"/>
    <property type="molecule type" value="Genomic_DNA"/>
</dbReference>
<dbReference type="PROSITE" id="PS50095">
    <property type="entry name" value="PLAT"/>
    <property type="match status" value="1"/>
</dbReference>
<comment type="caution">
    <text evidence="1">Lacks conserved residue(s) required for the propagation of feature annotation.</text>
</comment>
<accession>G7YH88</accession>
<evidence type="ECO:0000259" key="3">
    <source>
        <dbReference type="PROSITE" id="PS50095"/>
    </source>
</evidence>
<dbReference type="InterPro" id="IPR052970">
    <property type="entry name" value="Inner_ear_hair_cell_LOXHD"/>
</dbReference>
<organism evidence="5 6">
    <name type="scientific">Clonorchis sinensis</name>
    <name type="common">Chinese liver fluke</name>
    <dbReference type="NCBI Taxonomy" id="79923"/>
    <lineage>
        <taxon>Eukaryota</taxon>
        <taxon>Metazoa</taxon>
        <taxon>Spiralia</taxon>
        <taxon>Lophotrochozoa</taxon>
        <taxon>Platyhelminthes</taxon>
        <taxon>Trematoda</taxon>
        <taxon>Digenea</taxon>
        <taxon>Opisthorchiida</taxon>
        <taxon>Opisthorchiata</taxon>
        <taxon>Opisthorchiidae</taxon>
        <taxon>Clonorchis</taxon>
    </lineage>
</organism>
<evidence type="ECO:0000256" key="1">
    <source>
        <dbReference type="PROSITE-ProRule" id="PRU00152"/>
    </source>
</evidence>
<protein>
    <submittedName>
        <fullName evidence="5">Lipoxygenase homology domain-containing protein 1</fullName>
    </submittedName>
</protein>
<name>G7YH88_CLOSI</name>
<reference evidence="5" key="1">
    <citation type="journal article" date="2011" name="Genome Biol.">
        <title>The draft genome of the carcinogenic human liver fluke Clonorchis sinensis.</title>
        <authorList>
            <person name="Wang X."/>
            <person name="Chen W."/>
            <person name="Huang Y."/>
            <person name="Sun J."/>
            <person name="Men J."/>
            <person name="Liu H."/>
            <person name="Luo F."/>
            <person name="Guo L."/>
            <person name="Lv X."/>
            <person name="Deng C."/>
            <person name="Zhou C."/>
            <person name="Fan Y."/>
            <person name="Li X."/>
            <person name="Huang L."/>
            <person name="Hu Y."/>
            <person name="Liang C."/>
            <person name="Hu X."/>
            <person name="Xu J."/>
            <person name="Yu X."/>
        </authorList>
    </citation>
    <scope>NUCLEOTIDE SEQUENCE [LARGE SCALE GENOMIC DNA]</scope>
    <source>
        <strain evidence="5">Henan</strain>
    </source>
</reference>
<dbReference type="Gene3D" id="2.60.60.20">
    <property type="entry name" value="PLAT/LH2 domain"/>
    <property type="match status" value="2"/>
</dbReference>
<evidence type="ECO:0000256" key="2">
    <source>
        <dbReference type="SAM" id="MobiDB-lite"/>
    </source>
</evidence>
<sequence>MPKYTSMYSEEFPYPQKFLDDDPHDYATLNPKHDASYKMVRPAVKTAYFYQDGDIDARGIRIAIHPNRYRSLEALLGKPAQPVMNSSYTTAWGTNQLRQAKRIYVRLRGDQKNQKTVVIRRRYVKNIEQIETIDDLIKGPNEIIATGNERYSPKFVFNDNVITPIARSRSEQRLRSHGTPGKVYHVDKSRHRSVGRPSSTAGNFQSFIMFTEEVVVLQSGSWKILITSGVVDADTGDTYLAACTSNILLTVCDRYHGSQPIVLRSAYVKTLPEPHVEVRHEKGNCPNGTPPAIPENVPFNPGRTDRFDAVLTSVRDIYKIRLSHDGTGSYPEWFPKEVRMQPLGADHVLPTPAPSVDEKRHSRLVKPPADSIRGVQPELVFPCNKWLSRVKGEGSLTVEVAAPGTQLLNGRSTVGSNARILTVDPLSLAAFGDRAPAIRYEIHVTTGNLWDAGTKAQISVQLQGDRGDSGRRVLYTPGVDQSMNFIRGQTSVFGIDAVFLGRLRRMTVWIEAGERTNTTWYLERIVVREILLPFSPSQRRISDRTSQSLHEAQSSIHSVQLGVSCFPCHQWLGLTPKPGTPEIQLTATAGSGAVAADMLERSVSSNQEETWWQLEQWKFRPGNAVVFYSYATGARMRVVEGGRIEAHQLEEKNTVDTSGTGNANRISMMYSTVMNEFEEKCFDRCLLGFEPAINGLITRVRYSRSANRVGMLKRIDGYSDGLLITGVTRVTKQCRSDGYLRERFVSELLFGHINFTVGALLEFSRYIVMGLQSHERAQGTNGCLASKQTGLSERKKSIGDVHRDVERFNESNTVNKIRQFCCAQDAWLRLSLNPTAGLYVT</sequence>
<dbReference type="GO" id="GO:0035556">
    <property type="term" value="P:intracellular signal transduction"/>
    <property type="evidence" value="ECO:0007669"/>
    <property type="project" value="InterPro"/>
</dbReference>
<dbReference type="InterPro" id="IPR036392">
    <property type="entry name" value="PLAT/LH2_dom_sf"/>
</dbReference>
<evidence type="ECO:0000313" key="5">
    <source>
        <dbReference type="EMBL" id="GAA52321.1"/>
    </source>
</evidence>
<feature type="domain" description="Doublecortin" evidence="4">
    <location>
        <begin position="45"/>
        <end position="153"/>
    </location>
</feature>
<dbReference type="PANTHER" id="PTHR45901">
    <property type="entry name" value="PROTEIN CBG12474"/>
    <property type="match status" value="1"/>
</dbReference>
<dbReference type="InterPro" id="IPR003533">
    <property type="entry name" value="Doublecortin_dom"/>
</dbReference>
<dbReference type="SUPFAM" id="SSF49723">
    <property type="entry name" value="Lipase/lipooxygenase domain (PLAT/LH2 domain)"/>
    <property type="match status" value="2"/>
</dbReference>
<dbReference type="Proteomes" id="UP000008909">
    <property type="component" value="Unassembled WGS sequence"/>
</dbReference>
<dbReference type="Pfam" id="PF01477">
    <property type="entry name" value="PLAT"/>
    <property type="match status" value="1"/>
</dbReference>
<feature type="domain" description="PLAT" evidence="3">
    <location>
        <begin position="438"/>
        <end position="586"/>
    </location>
</feature>
<reference key="2">
    <citation type="submission" date="2011-10" db="EMBL/GenBank/DDBJ databases">
        <title>The genome and transcriptome sequence of Clonorchis sinensis provide insights into the carcinogenic liver fluke.</title>
        <authorList>
            <person name="Wang X."/>
            <person name="Huang Y."/>
            <person name="Chen W."/>
            <person name="Liu H."/>
            <person name="Guo L."/>
            <person name="Chen Y."/>
            <person name="Luo F."/>
            <person name="Zhou W."/>
            <person name="Sun J."/>
            <person name="Mao Q."/>
            <person name="Liang P."/>
            <person name="Zhou C."/>
            <person name="Tian Y."/>
            <person name="Men J."/>
            <person name="Lv X."/>
            <person name="Huang L."/>
            <person name="Zhou J."/>
            <person name="Hu Y."/>
            <person name="Li R."/>
            <person name="Zhang F."/>
            <person name="Lei H."/>
            <person name="Li X."/>
            <person name="Hu X."/>
            <person name="Liang C."/>
            <person name="Xu J."/>
            <person name="Wu Z."/>
            <person name="Yu X."/>
        </authorList>
    </citation>
    <scope>NUCLEOTIDE SEQUENCE</scope>
    <source>
        <strain>Henan</strain>
    </source>
</reference>
<dbReference type="InterPro" id="IPR001024">
    <property type="entry name" value="PLAT/LH2_dom"/>
</dbReference>
<proteinExistence type="predicted"/>
<keyword evidence="6" id="KW-1185">Reference proteome</keyword>
<evidence type="ECO:0000313" key="6">
    <source>
        <dbReference type="Proteomes" id="UP000008909"/>
    </source>
</evidence>
<dbReference type="AlphaFoldDB" id="G7YH88"/>
<dbReference type="PANTHER" id="PTHR45901:SF7">
    <property type="entry name" value="OXYGEN-REGULATED PROTEIN 1"/>
    <property type="match status" value="1"/>
</dbReference>
<feature type="region of interest" description="Disordered" evidence="2">
    <location>
        <begin position="169"/>
        <end position="197"/>
    </location>
</feature>
<evidence type="ECO:0000259" key="4">
    <source>
        <dbReference type="PROSITE" id="PS50309"/>
    </source>
</evidence>
<gene>
    <name evidence="5" type="ORF">CLF_107827</name>
</gene>